<reference evidence="1" key="1">
    <citation type="journal article" date="2019" name="Environ. Microbiol.">
        <title>Fungal ecological strategies reflected in gene transcription - a case study of two litter decomposers.</title>
        <authorList>
            <person name="Barbi F."/>
            <person name="Kohler A."/>
            <person name="Barry K."/>
            <person name="Baskaran P."/>
            <person name="Daum C."/>
            <person name="Fauchery L."/>
            <person name="Ihrmark K."/>
            <person name="Kuo A."/>
            <person name="LaButti K."/>
            <person name="Lipzen A."/>
            <person name="Morin E."/>
            <person name="Grigoriev I.V."/>
            <person name="Henrissat B."/>
            <person name="Lindahl B."/>
            <person name="Martin F."/>
        </authorList>
    </citation>
    <scope>NUCLEOTIDE SEQUENCE</scope>
    <source>
        <strain evidence="1">JB14</strain>
    </source>
</reference>
<name>A0A6A4H0H2_9AGAR</name>
<proteinExistence type="predicted"/>
<dbReference type="OrthoDB" id="3202607at2759"/>
<evidence type="ECO:0000313" key="1">
    <source>
        <dbReference type="EMBL" id="KAE9391193.1"/>
    </source>
</evidence>
<dbReference type="AlphaFoldDB" id="A0A6A4H0H2"/>
<gene>
    <name evidence="1" type="ORF">BT96DRAFT_832402</name>
</gene>
<accession>A0A6A4H0H2</accession>
<organism evidence="1 2">
    <name type="scientific">Gymnopus androsaceus JB14</name>
    <dbReference type="NCBI Taxonomy" id="1447944"/>
    <lineage>
        <taxon>Eukaryota</taxon>
        <taxon>Fungi</taxon>
        <taxon>Dikarya</taxon>
        <taxon>Basidiomycota</taxon>
        <taxon>Agaricomycotina</taxon>
        <taxon>Agaricomycetes</taxon>
        <taxon>Agaricomycetidae</taxon>
        <taxon>Agaricales</taxon>
        <taxon>Marasmiineae</taxon>
        <taxon>Omphalotaceae</taxon>
        <taxon>Gymnopus</taxon>
    </lineage>
</organism>
<protein>
    <submittedName>
        <fullName evidence="1">Uncharacterized protein</fullName>
    </submittedName>
</protein>
<dbReference type="Proteomes" id="UP000799118">
    <property type="component" value="Unassembled WGS sequence"/>
</dbReference>
<sequence length="147" mass="16497">MQQVLASPDIQAIATCVDRGLHDFFPKLHALAFNLNKEIVEVDNPQIEHAFRDCCYPACHLNLHNVSTLIHRDYWKLVFLMCTIACMGPFDHTRGGYIIAWLLHLVFEFPSGSVMYLPSACVTHSNTPIAPHECCHSMAFFVPAGLA</sequence>
<keyword evidence="2" id="KW-1185">Reference proteome</keyword>
<dbReference type="EMBL" id="ML769633">
    <property type="protein sequence ID" value="KAE9391193.1"/>
    <property type="molecule type" value="Genomic_DNA"/>
</dbReference>
<evidence type="ECO:0000313" key="2">
    <source>
        <dbReference type="Proteomes" id="UP000799118"/>
    </source>
</evidence>
<dbReference type="Gene3D" id="3.60.130.30">
    <property type="match status" value="1"/>
</dbReference>